<evidence type="ECO:0000313" key="1">
    <source>
        <dbReference type="EMBL" id="CAH1526040.1"/>
    </source>
</evidence>
<gene>
    <name evidence="1" type="ORF">THF1D04_20192</name>
</gene>
<organism evidence="1 2">
    <name type="scientific">Vibrio owensii</name>
    <dbReference type="NCBI Taxonomy" id="696485"/>
    <lineage>
        <taxon>Bacteria</taxon>
        <taxon>Pseudomonadati</taxon>
        <taxon>Pseudomonadota</taxon>
        <taxon>Gammaproteobacteria</taxon>
        <taxon>Vibrionales</taxon>
        <taxon>Vibrionaceae</taxon>
        <taxon>Vibrio</taxon>
    </lineage>
</organism>
<sequence>MMRVPFRPLPFYPTLPTSDLHVVLGQETLWDLLGSMNDSSEIVRF</sequence>
<comment type="caution">
    <text evidence="1">The sequence shown here is derived from an EMBL/GenBank/DDBJ whole genome shotgun (WGS) entry which is preliminary data.</text>
</comment>
<reference evidence="1" key="1">
    <citation type="submission" date="2022-01" db="EMBL/GenBank/DDBJ databases">
        <authorList>
            <person name="Lagorce A."/>
        </authorList>
    </citation>
    <scope>NUCLEOTIDE SEQUENCE</scope>
    <source>
        <strain evidence="1">Th15_F1_D04</strain>
    </source>
</reference>
<evidence type="ECO:0000313" key="2">
    <source>
        <dbReference type="Proteomes" id="UP001295420"/>
    </source>
</evidence>
<dbReference type="AlphaFoldDB" id="A0AAU9Q5H1"/>
<dbReference type="Proteomes" id="UP001295420">
    <property type="component" value="Unassembled WGS sequence"/>
</dbReference>
<protein>
    <submittedName>
        <fullName evidence="1">Uncharacterized protein</fullName>
    </submittedName>
</protein>
<proteinExistence type="predicted"/>
<dbReference type="EMBL" id="CAKMTQ010000012">
    <property type="protein sequence ID" value="CAH1526040.1"/>
    <property type="molecule type" value="Genomic_DNA"/>
</dbReference>
<accession>A0AAU9Q5H1</accession>
<name>A0AAU9Q5H1_9VIBR</name>